<evidence type="ECO:0000313" key="3">
    <source>
        <dbReference type="Proteomes" id="UP000777935"/>
    </source>
</evidence>
<dbReference type="EMBL" id="JABUFE010000001">
    <property type="protein sequence ID" value="NSX53285.1"/>
    <property type="molecule type" value="Genomic_DNA"/>
</dbReference>
<reference evidence="2 3" key="1">
    <citation type="submission" date="2020-06" db="EMBL/GenBank/DDBJ databases">
        <title>Sulfitobacter algicola sp. nov., isolated from green algae.</title>
        <authorList>
            <person name="Wang C."/>
        </authorList>
    </citation>
    <scope>NUCLEOTIDE SEQUENCE [LARGE SCALE GENOMIC DNA]</scope>
    <source>
        <strain evidence="2 3">1151</strain>
    </source>
</reference>
<proteinExistence type="predicted"/>
<gene>
    <name evidence="2" type="ORF">HRQ87_00545</name>
</gene>
<name>A0ABX2ILM1_9RHOB</name>
<sequence length="291" mass="32970">MNYQTIPDHNGDIVVLGDLHYDSYSRFSLNPIDQWALQDIVWNADALILAGDLTNGPADRWTQVFQYLSEFILPERIYALPGNHDFYSGHLTDDHILERVAKNAGAHFVQKTALLHGDTRIFCCTLWTDYNLSGEPSIAMRNADLLMADYDMIGAPLDLNPPADSIPIMRRERRLKPREILRVHQDHRAWLADSLASQHPIGSHGKTVVVTHHGPHPAVAGKIDTLSAAFHSDMSDLLIQYRPDTWFFGHSHRRFRAKVHGTDIRNVSIGYAGELIDESVSYLRDACVWKN</sequence>
<dbReference type="InterPro" id="IPR004843">
    <property type="entry name" value="Calcineurin-like_PHP"/>
</dbReference>
<dbReference type="InterPro" id="IPR029052">
    <property type="entry name" value="Metallo-depent_PP-like"/>
</dbReference>
<dbReference type="Proteomes" id="UP000777935">
    <property type="component" value="Unassembled WGS sequence"/>
</dbReference>
<evidence type="ECO:0000313" key="2">
    <source>
        <dbReference type="EMBL" id="NSX53285.1"/>
    </source>
</evidence>
<dbReference type="SUPFAM" id="SSF56300">
    <property type="entry name" value="Metallo-dependent phosphatases"/>
    <property type="match status" value="1"/>
</dbReference>
<comment type="caution">
    <text evidence="2">The sequence shown here is derived from an EMBL/GenBank/DDBJ whole genome shotgun (WGS) entry which is preliminary data.</text>
</comment>
<organism evidence="2 3">
    <name type="scientific">Parasulfitobacter algicola</name>
    <dbReference type="NCBI Taxonomy" id="2614809"/>
    <lineage>
        <taxon>Bacteria</taxon>
        <taxon>Pseudomonadati</taxon>
        <taxon>Pseudomonadota</taxon>
        <taxon>Alphaproteobacteria</taxon>
        <taxon>Rhodobacterales</taxon>
        <taxon>Roseobacteraceae</taxon>
        <taxon>Parasulfitobacter</taxon>
    </lineage>
</organism>
<dbReference type="Gene3D" id="3.60.21.10">
    <property type="match status" value="1"/>
</dbReference>
<evidence type="ECO:0000259" key="1">
    <source>
        <dbReference type="Pfam" id="PF00149"/>
    </source>
</evidence>
<dbReference type="Pfam" id="PF00149">
    <property type="entry name" value="Metallophos"/>
    <property type="match status" value="1"/>
</dbReference>
<dbReference type="PANTHER" id="PTHR37844:SF2">
    <property type="entry name" value="SER_THR PROTEIN PHOSPHATASE SUPERFAMILY (AFU_ORTHOLOGUE AFUA_1G14840)"/>
    <property type="match status" value="1"/>
</dbReference>
<keyword evidence="3" id="KW-1185">Reference proteome</keyword>
<dbReference type="RefSeq" id="WP_174134411.1">
    <property type="nucleotide sequence ID" value="NZ_JABUFE010000001.1"/>
</dbReference>
<protein>
    <submittedName>
        <fullName evidence="2">Metallophosphoesterase</fullName>
    </submittedName>
</protein>
<feature type="domain" description="Calcineurin-like phosphoesterase" evidence="1">
    <location>
        <begin position="13"/>
        <end position="253"/>
    </location>
</feature>
<accession>A0ABX2ILM1</accession>
<dbReference type="PANTHER" id="PTHR37844">
    <property type="entry name" value="SER/THR PROTEIN PHOSPHATASE SUPERFAMILY (AFU_ORTHOLOGUE AFUA_1G14840)"/>
    <property type="match status" value="1"/>
</dbReference>